<accession>A0A3P7Z3C8</accession>
<dbReference type="AlphaFoldDB" id="A0A183FR68"/>
<reference evidence="3" key="2">
    <citation type="submission" date="2019-09" db="UniProtKB">
        <authorList>
            <consortium name="WormBaseParasite"/>
        </authorList>
    </citation>
    <scope>IDENTIFICATION</scope>
</reference>
<gene>
    <name evidence="1" type="ORF">HPBE_LOCUS10303</name>
</gene>
<proteinExistence type="predicted"/>
<dbReference type="EMBL" id="UZAH01026716">
    <property type="protein sequence ID" value="VDO84529.1"/>
    <property type="molecule type" value="Genomic_DNA"/>
</dbReference>
<evidence type="ECO:0000313" key="1">
    <source>
        <dbReference type="EMBL" id="VDO84529.1"/>
    </source>
</evidence>
<dbReference type="OrthoDB" id="5853592at2759"/>
<reference evidence="1 2" key="1">
    <citation type="submission" date="2018-11" db="EMBL/GenBank/DDBJ databases">
        <authorList>
            <consortium name="Pathogen Informatics"/>
        </authorList>
    </citation>
    <scope>NUCLEOTIDE SEQUENCE [LARGE SCALE GENOMIC DNA]</scope>
</reference>
<keyword evidence="2" id="KW-1185">Reference proteome</keyword>
<organism evidence="2 3">
    <name type="scientific">Heligmosomoides polygyrus</name>
    <name type="common">Parasitic roundworm</name>
    <dbReference type="NCBI Taxonomy" id="6339"/>
    <lineage>
        <taxon>Eukaryota</taxon>
        <taxon>Metazoa</taxon>
        <taxon>Ecdysozoa</taxon>
        <taxon>Nematoda</taxon>
        <taxon>Chromadorea</taxon>
        <taxon>Rhabditida</taxon>
        <taxon>Rhabditina</taxon>
        <taxon>Rhabditomorpha</taxon>
        <taxon>Strongyloidea</taxon>
        <taxon>Heligmosomidae</taxon>
        <taxon>Heligmosomoides</taxon>
    </lineage>
</organism>
<evidence type="ECO:0000313" key="3">
    <source>
        <dbReference type="WBParaSite" id="HPBE_0001030201-mRNA-1"/>
    </source>
</evidence>
<sequence>MGDCWRSISLAADPHVYEIFKGNAPRVMIEIEIEIEMEIECRAKGFRRRALDVGQMRLDSEDVLKTSSNVRMDSEDLLKTSSNLSRDSEDLR</sequence>
<name>A0A183FR68_HELPZ</name>
<accession>A0A183FR68</accession>
<dbReference type="Proteomes" id="UP000050761">
    <property type="component" value="Unassembled WGS sequence"/>
</dbReference>
<protein>
    <submittedName>
        <fullName evidence="1 3">Uncharacterized protein</fullName>
    </submittedName>
</protein>
<dbReference type="WBParaSite" id="HPBE_0001030201-mRNA-1">
    <property type="protein sequence ID" value="HPBE_0001030201-mRNA-1"/>
    <property type="gene ID" value="HPBE_0001030201"/>
</dbReference>
<evidence type="ECO:0000313" key="2">
    <source>
        <dbReference type="Proteomes" id="UP000050761"/>
    </source>
</evidence>